<reference evidence="1 2" key="1">
    <citation type="journal article" date="2015" name="Genome Biol.">
        <title>Comparative genomics of Steinernema reveals deeply conserved gene regulatory networks.</title>
        <authorList>
            <person name="Dillman A.R."/>
            <person name="Macchietto M."/>
            <person name="Porter C.F."/>
            <person name="Rogers A."/>
            <person name="Williams B."/>
            <person name="Antoshechkin I."/>
            <person name="Lee M.M."/>
            <person name="Goodwin Z."/>
            <person name="Lu X."/>
            <person name="Lewis E.E."/>
            <person name="Goodrich-Blair H."/>
            <person name="Stock S.P."/>
            <person name="Adams B.J."/>
            <person name="Sternberg P.W."/>
            <person name="Mortazavi A."/>
        </authorList>
    </citation>
    <scope>NUCLEOTIDE SEQUENCE [LARGE SCALE GENOMIC DNA]</scope>
    <source>
        <strain evidence="1 2">ALL</strain>
    </source>
</reference>
<protein>
    <submittedName>
        <fullName evidence="1">Uncharacterized protein</fullName>
    </submittedName>
</protein>
<organism evidence="1 2">
    <name type="scientific">Steinernema carpocapsae</name>
    <name type="common">Entomopathogenic nematode</name>
    <dbReference type="NCBI Taxonomy" id="34508"/>
    <lineage>
        <taxon>Eukaryota</taxon>
        <taxon>Metazoa</taxon>
        <taxon>Ecdysozoa</taxon>
        <taxon>Nematoda</taxon>
        <taxon>Chromadorea</taxon>
        <taxon>Rhabditida</taxon>
        <taxon>Tylenchina</taxon>
        <taxon>Panagrolaimomorpha</taxon>
        <taxon>Strongyloidoidea</taxon>
        <taxon>Steinernematidae</taxon>
        <taxon>Steinernema</taxon>
    </lineage>
</organism>
<evidence type="ECO:0000313" key="2">
    <source>
        <dbReference type="Proteomes" id="UP000298663"/>
    </source>
</evidence>
<reference evidence="1 2" key="2">
    <citation type="journal article" date="2019" name="G3 (Bethesda)">
        <title>Hybrid Assembly of the Genome of the Entomopathogenic Nematode Steinernema carpocapsae Identifies the X-Chromosome.</title>
        <authorList>
            <person name="Serra L."/>
            <person name="Macchietto M."/>
            <person name="Macias-Munoz A."/>
            <person name="McGill C.J."/>
            <person name="Rodriguez I.M."/>
            <person name="Rodriguez B."/>
            <person name="Murad R."/>
            <person name="Mortazavi A."/>
        </authorList>
    </citation>
    <scope>NUCLEOTIDE SEQUENCE [LARGE SCALE GENOMIC DNA]</scope>
    <source>
        <strain evidence="1 2">ALL</strain>
    </source>
</reference>
<proteinExistence type="predicted"/>
<evidence type="ECO:0000313" key="1">
    <source>
        <dbReference type="EMBL" id="TMS35011.1"/>
    </source>
</evidence>
<comment type="caution">
    <text evidence="1">The sequence shown here is derived from an EMBL/GenBank/DDBJ whole genome shotgun (WGS) entry which is preliminary data.</text>
</comment>
<keyword evidence="2" id="KW-1185">Reference proteome</keyword>
<name>A0A4U8UPY0_STECR</name>
<sequence length="74" mass="8464">MRDALYASIYLYRRVMAVSSSSRSLLTDDISESAVYGYRDPRLPVFRLFAPSIVSAEHLDRVYCPRLSVFRVSA</sequence>
<dbReference type="Proteomes" id="UP000298663">
    <property type="component" value="Unassembled WGS sequence"/>
</dbReference>
<accession>A0A4U8UPY0</accession>
<dbReference type="AlphaFoldDB" id="A0A4U8UPY0"/>
<gene>
    <name evidence="1" type="ORF">L596_002496</name>
</gene>
<dbReference type="EMBL" id="AZBU02000001">
    <property type="protein sequence ID" value="TMS35011.1"/>
    <property type="molecule type" value="Genomic_DNA"/>
</dbReference>